<gene>
    <name evidence="6" type="primary">LOC109681786</name>
</gene>
<keyword evidence="1" id="KW-0677">Repeat</keyword>
<dbReference type="KEGG" id="ccan:109681786"/>
<dbReference type="SUPFAM" id="SSF48371">
    <property type="entry name" value="ARM repeat"/>
    <property type="match status" value="1"/>
</dbReference>
<dbReference type="GO" id="GO:0005794">
    <property type="term" value="C:Golgi apparatus"/>
    <property type="evidence" value="ECO:0007669"/>
    <property type="project" value="TreeGrafter"/>
</dbReference>
<dbReference type="InterPro" id="IPR016024">
    <property type="entry name" value="ARM-type_fold"/>
</dbReference>
<dbReference type="Gene3D" id="1.25.10.10">
    <property type="entry name" value="Leucine-rich Repeat Variant"/>
    <property type="match status" value="1"/>
</dbReference>
<accession>A0A8B7TXG9</accession>
<dbReference type="PANTHER" id="PTHR23120">
    <property type="entry name" value="MAESTRO-RELATED HEAT DOMAIN-CONTAINING"/>
    <property type="match status" value="1"/>
</dbReference>
<dbReference type="OrthoDB" id="9448547at2759"/>
<dbReference type="InterPro" id="IPR055408">
    <property type="entry name" value="HEAT_MROH2B-like"/>
</dbReference>
<evidence type="ECO:0000259" key="4">
    <source>
        <dbReference type="Pfam" id="PF23210"/>
    </source>
</evidence>
<dbReference type="InterPro" id="IPR055406">
    <property type="entry name" value="HEAT_Maestro"/>
</dbReference>
<dbReference type="RefSeq" id="XP_020012268.1">
    <property type="nucleotide sequence ID" value="XM_020156679.1"/>
</dbReference>
<dbReference type="InterPro" id="IPR048465">
    <property type="entry name" value="Maestro-like_HEAT"/>
</dbReference>
<organism evidence="6">
    <name type="scientific">Castor canadensis</name>
    <name type="common">American beaver</name>
    <dbReference type="NCBI Taxonomy" id="51338"/>
    <lineage>
        <taxon>Eukaryota</taxon>
        <taxon>Metazoa</taxon>
        <taxon>Chordata</taxon>
        <taxon>Craniata</taxon>
        <taxon>Vertebrata</taxon>
        <taxon>Euteleostomi</taxon>
        <taxon>Mammalia</taxon>
        <taxon>Eutheria</taxon>
        <taxon>Euarchontoglires</taxon>
        <taxon>Glires</taxon>
        <taxon>Rodentia</taxon>
        <taxon>Castorimorpha</taxon>
        <taxon>Castoridae</taxon>
        <taxon>Castor</taxon>
    </lineage>
</organism>
<protein>
    <submittedName>
        <fullName evidence="6">Maestro heat-like repeat family member 5</fullName>
    </submittedName>
</protein>
<feature type="compositionally biased region" description="Low complexity" evidence="2">
    <location>
        <begin position="35"/>
        <end position="48"/>
    </location>
</feature>
<feature type="domain" description="Maestro-like HEAT-repeats" evidence="3">
    <location>
        <begin position="551"/>
        <end position="773"/>
    </location>
</feature>
<name>A0A8B7TXG9_CASCN</name>
<evidence type="ECO:0000256" key="1">
    <source>
        <dbReference type="ARBA" id="ARBA00022737"/>
    </source>
</evidence>
<feature type="domain" description="MROH2B-like HEAT-repeats" evidence="4">
    <location>
        <begin position="394"/>
        <end position="525"/>
    </location>
</feature>
<proteinExistence type="predicted"/>
<evidence type="ECO:0000259" key="3">
    <source>
        <dbReference type="Pfam" id="PF21047"/>
    </source>
</evidence>
<dbReference type="Pfam" id="PF23210">
    <property type="entry name" value="HEAT_Maestro_2"/>
    <property type="match status" value="2"/>
</dbReference>
<feature type="region of interest" description="Disordered" evidence="2">
    <location>
        <begin position="35"/>
        <end position="55"/>
    </location>
</feature>
<feature type="domain" description="MROH2B-like HEAT-repeats" evidence="4">
    <location>
        <begin position="312"/>
        <end position="379"/>
    </location>
</feature>
<dbReference type="InterPro" id="IPR011989">
    <property type="entry name" value="ARM-like"/>
</dbReference>
<sequence>MLAPLATCCLLPEPLQLELGPLSWPFQAFQEPKASAPATAPAGGSQPALGDPQAFAPNPARHSAMPCPALLLPKLDPPGAVPTRLFSFFLSCTAQTSSPSAYFNSTSREVTTSNPSADLSHLLGPWSGVMCRTHLCSLVLASAGACWLVLAYATRAGRCWLVLTGARMQAVGLVDAEQLMEDGSGGSGSGAGETQVLCSQEVPCSMLASSRDGFRLPVWRSNRLSPKEEQELELDHSDLGFMGELWNKHPPWAGALVSKIRTMEVMEQSLALQTICRCLDEYSQNPEKQQVSNMDSALPKLLDLLGLDPKKAEERGVLFCLYGLILCECVSSEQVERHLACLLELSHQPSSQREGIALAVGLASTKHLKEVWALLEHLGRTRFLRAVFTSPEPHQDDVLKSSFLLSAILLTRALRRESGAQSYKFTQIPELIQCLLCMLQKEPNFLASLFQQKIMLVILALSNLRPSLKPMVKSKVLQTCLRSLYLLPPTESLRSILPPLEPVPDVMMLYKKTEHALDLLLQNFVSENPSMDEVCFLLQHMEPWLKSEKSHERKRAVQSIFLLLQHVVDKLKLAEEAMPSVLGHQIGLLTLLWQDKDETTRCHAHQCVFLLLQLVVQQKGMLVESTRWNKIRNLDTRASKELEMKLYHTVKAFEEDLTVAQHTQLVLTLLHSLCSCSHLRCDLACKLLQLIFSEPSIRPEQVAEILHSLFQELPSIQFKSIQQTMMKAITDLGTQHTQEVVEVIMSLCHPSERRLLPLWKALAAHRRLAQKVITLLYMKLKLRPSRELIRPPQQSQLISLLALGTIYELLYTQEYRDTIRWAFAGILLGLLTQLHYLFELGMVEGISDYQEDILDAKPLGPCRTCLEALKGLFWTTQYWEVFAHVKLLDGWKLFEHLETYTEGVTLLARAMAHYDCEIKAVLGQAVIFLKNTEERDNIIAILILTEFLNSPKVAQHMSRKVVSNSLNQGLRNPNKLVQAMSLNGLSSILVHPKKATLLQNHLMGLLDSFLQPKPTDLLGLMEILGDLMHRLSVQVVGAISLKIAQHLLPLFEDERAEVRGGAIFLFGNVIHNGGKKFQQALKTLTSQALVPLLFHLADSCPKVIMKAKFTFLRCAILMKWEFQKEVFSKLAWGQGLGAENDIFIYMVESNFGSYQRFLMQAFTYLGSPHTTLKLAAMKFIGGMLQDYFTELCFCLKKDDMKILKKQLENLSNDPDSTCRRFYHKSLEDIMELSYYVT</sequence>
<reference evidence="6" key="1">
    <citation type="submission" date="2025-08" db="UniProtKB">
        <authorList>
            <consortium name="RefSeq"/>
        </authorList>
    </citation>
    <scope>IDENTIFICATION</scope>
    <source>
        <tissue evidence="6">Leukocyte</tissue>
    </source>
</reference>
<feature type="domain" description="Maestro/Maestro-like HEAT-repeats" evidence="5">
    <location>
        <begin position="963"/>
        <end position="1228"/>
    </location>
</feature>
<evidence type="ECO:0000313" key="6">
    <source>
        <dbReference type="RefSeq" id="XP_020012268.1"/>
    </source>
</evidence>
<dbReference type="AlphaFoldDB" id="A0A8B7TXG9"/>
<dbReference type="Pfam" id="PF21047">
    <property type="entry name" value="HEAT_Maestro"/>
    <property type="match status" value="1"/>
</dbReference>
<dbReference type="InterPro" id="IPR045206">
    <property type="entry name" value="Maestro_heat-like_prot"/>
</dbReference>
<evidence type="ECO:0000259" key="5">
    <source>
        <dbReference type="Pfam" id="PF23227"/>
    </source>
</evidence>
<dbReference type="PANTHER" id="PTHR23120:SF3">
    <property type="entry name" value="MAESTRO HEAT-LIKE REPEAT FAMILY MEMBER 4"/>
    <property type="match status" value="1"/>
</dbReference>
<evidence type="ECO:0000256" key="2">
    <source>
        <dbReference type="SAM" id="MobiDB-lite"/>
    </source>
</evidence>
<dbReference type="Pfam" id="PF23227">
    <property type="entry name" value="HEAT_MROH2B_C"/>
    <property type="match status" value="1"/>
</dbReference>